<evidence type="ECO:0000256" key="5">
    <source>
        <dbReference type="ARBA" id="ARBA00023163"/>
    </source>
</evidence>
<dbReference type="GO" id="GO:0003677">
    <property type="term" value="F:DNA binding"/>
    <property type="evidence" value="ECO:0007669"/>
    <property type="project" value="UniProtKB-KW"/>
</dbReference>
<evidence type="ECO:0000256" key="2">
    <source>
        <dbReference type="ARBA" id="ARBA00023015"/>
    </source>
</evidence>
<dbReference type="Proteomes" id="UP000030645">
    <property type="component" value="Unassembled WGS sequence"/>
</dbReference>
<dbReference type="STRING" id="981085.W9RTJ6"/>
<keyword evidence="10" id="KW-1185">Reference proteome</keyword>
<name>W9RTJ6_9ROSA</name>
<evidence type="ECO:0000256" key="1">
    <source>
        <dbReference type="ARBA" id="ARBA00004049"/>
    </source>
</evidence>
<proteinExistence type="predicted"/>
<dbReference type="Pfam" id="PF02042">
    <property type="entry name" value="RWP-RK"/>
    <property type="match status" value="1"/>
</dbReference>
<organism evidence="9 10">
    <name type="scientific">Morus notabilis</name>
    <dbReference type="NCBI Taxonomy" id="981085"/>
    <lineage>
        <taxon>Eukaryota</taxon>
        <taxon>Viridiplantae</taxon>
        <taxon>Streptophyta</taxon>
        <taxon>Embryophyta</taxon>
        <taxon>Tracheophyta</taxon>
        <taxon>Spermatophyta</taxon>
        <taxon>Magnoliopsida</taxon>
        <taxon>eudicotyledons</taxon>
        <taxon>Gunneridae</taxon>
        <taxon>Pentapetalae</taxon>
        <taxon>rosids</taxon>
        <taxon>fabids</taxon>
        <taxon>Rosales</taxon>
        <taxon>Moraceae</taxon>
        <taxon>Moreae</taxon>
        <taxon>Morus</taxon>
    </lineage>
</organism>
<dbReference type="PANTHER" id="PTHR46373">
    <property type="entry name" value="PROTEIN RKD4"/>
    <property type="match status" value="1"/>
</dbReference>
<dbReference type="InterPro" id="IPR003035">
    <property type="entry name" value="RWP-RK_dom"/>
</dbReference>
<keyword evidence="2" id="KW-0805">Transcription regulation</keyword>
<keyword evidence="6" id="KW-0539">Nucleus</keyword>
<keyword evidence="3" id="KW-0175">Coiled coil</keyword>
<dbReference type="AlphaFoldDB" id="W9RTJ6"/>
<dbReference type="PANTHER" id="PTHR46373:SF12">
    <property type="entry name" value="PROTEIN RKD5"/>
    <property type="match status" value="1"/>
</dbReference>
<dbReference type="GO" id="GO:0003700">
    <property type="term" value="F:DNA-binding transcription factor activity"/>
    <property type="evidence" value="ECO:0007669"/>
    <property type="project" value="InterPro"/>
</dbReference>
<evidence type="ECO:0000313" key="9">
    <source>
        <dbReference type="EMBL" id="EXB95129.1"/>
    </source>
</evidence>
<feature type="region of interest" description="Disordered" evidence="7">
    <location>
        <begin position="185"/>
        <end position="204"/>
    </location>
</feature>
<evidence type="ECO:0000256" key="3">
    <source>
        <dbReference type="ARBA" id="ARBA00023054"/>
    </source>
</evidence>
<accession>W9RTJ6</accession>
<dbReference type="EMBL" id="KE345190">
    <property type="protein sequence ID" value="EXB95129.1"/>
    <property type="molecule type" value="Genomic_DNA"/>
</dbReference>
<reference evidence="10" key="1">
    <citation type="submission" date="2013-01" db="EMBL/GenBank/DDBJ databases">
        <title>Draft Genome Sequence of a Mulberry Tree, Morus notabilis C.K. Schneid.</title>
        <authorList>
            <person name="He N."/>
            <person name="Zhao S."/>
        </authorList>
    </citation>
    <scope>NUCLEOTIDE SEQUENCE</scope>
</reference>
<dbReference type="PROSITE" id="PS51519">
    <property type="entry name" value="RWP_RK"/>
    <property type="match status" value="1"/>
</dbReference>
<evidence type="ECO:0000256" key="4">
    <source>
        <dbReference type="ARBA" id="ARBA00023125"/>
    </source>
</evidence>
<keyword evidence="4" id="KW-0238">DNA-binding</keyword>
<keyword evidence="5" id="KW-0804">Transcription</keyword>
<evidence type="ECO:0000259" key="8">
    <source>
        <dbReference type="PROSITE" id="PS51519"/>
    </source>
</evidence>
<feature type="compositionally biased region" description="Polar residues" evidence="7">
    <location>
        <begin position="190"/>
        <end position="199"/>
    </location>
</feature>
<dbReference type="eggNOG" id="ENOG502QSPQ">
    <property type="taxonomic scope" value="Eukaryota"/>
</dbReference>
<protein>
    <recommendedName>
        <fullName evidence="8">RWP-RK domain-containing protein</fullName>
    </recommendedName>
</protein>
<sequence>MDSTSKTKTHFLTSLLVFNNTINRELMRSLHVYRLMNGKESEVEREREFVFSANGPYVEMAVDPLLRLLKFNNPTTSEVFEGFVNGLWICIFAFHAHPHHLSCNIPSMISLSRNPKLMSIPSLANDLQMIFRLNSISDDKEPSRVLPQGTCRRNNEIHHQIRINFPVLDQDLNCLPYPVTKSDLSDDQQIEQSSSVTKSDLSDDQQIEQSSSVVARYFVSHRQKVAAAGIVEKKKKRAASKDIARIALSDLAKYFDLPITEASKNLKVGLTVLKKKCREFGIPRWPHRKIKSLDGLIHDLQEERKCQQQGNKAAEIAVAKRQRMLESEKESIERKPFLEMKSETKRFRQDVFKRRHRARVLRTQALSISST</sequence>
<evidence type="ECO:0000313" key="10">
    <source>
        <dbReference type="Proteomes" id="UP000030645"/>
    </source>
</evidence>
<feature type="domain" description="RWP-RK" evidence="8">
    <location>
        <begin position="226"/>
        <end position="314"/>
    </location>
</feature>
<evidence type="ECO:0000256" key="7">
    <source>
        <dbReference type="SAM" id="MobiDB-lite"/>
    </source>
</evidence>
<gene>
    <name evidence="9" type="ORF">L484_007076</name>
</gene>
<dbReference type="InterPro" id="IPR044607">
    <property type="entry name" value="RKD-like"/>
</dbReference>
<comment type="function">
    <text evidence="1">Putative transcription factor.</text>
</comment>
<evidence type="ECO:0000256" key="6">
    <source>
        <dbReference type="ARBA" id="ARBA00023242"/>
    </source>
</evidence>